<dbReference type="SUPFAM" id="SSF55681">
    <property type="entry name" value="Class II aaRS and biotin synthetases"/>
    <property type="match status" value="1"/>
</dbReference>
<feature type="domain" description="BPL/LPL catalytic" evidence="6">
    <location>
        <begin position="8"/>
        <end position="176"/>
    </location>
</feature>
<dbReference type="PANTHER" id="PTHR12835:SF5">
    <property type="entry name" value="BIOTIN--PROTEIN LIGASE"/>
    <property type="match status" value="1"/>
</dbReference>
<reference evidence="7 8" key="1">
    <citation type="submission" date="2020-08" db="EMBL/GenBank/DDBJ databases">
        <title>Genomic Encyclopedia of Archaeal and Bacterial Type Strains, Phase II (KMG-II): from individual species to whole genera.</title>
        <authorList>
            <person name="Goeker M."/>
        </authorList>
    </citation>
    <scope>NUCLEOTIDE SEQUENCE [LARGE SCALE GENOMIC DNA]</scope>
    <source>
        <strain evidence="7 8">DSM 23288</strain>
    </source>
</reference>
<evidence type="ECO:0000313" key="7">
    <source>
        <dbReference type="EMBL" id="MBB4661120.1"/>
    </source>
</evidence>
<dbReference type="Pfam" id="PF03099">
    <property type="entry name" value="BPL_LplA_LipB"/>
    <property type="match status" value="1"/>
</dbReference>
<dbReference type="InterPro" id="IPR003142">
    <property type="entry name" value="BPL_C"/>
</dbReference>
<dbReference type="Proteomes" id="UP000585272">
    <property type="component" value="Unassembled WGS sequence"/>
</dbReference>
<proteinExistence type="predicted"/>
<gene>
    <name evidence="7" type="ORF">BDZ31_000693</name>
</gene>
<dbReference type="SUPFAM" id="SSF50037">
    <property type="entry name" value="C-terminal domain of transcriptional repressors"/>
    <property type="match status" value="1"/>
</dbReference>
<keyword evidence="4" id="KW-0092">Biotin</keyword>
<name>A0A840IB11_9ACTN</name>
<protein>
    <recommendedName>
        <fullName evidence="5">biotin--[biotin carboxyl-carrier protein] ligase</fullName>
        <ecNumber evidence="5">6.3.4.15</ecNumber>
    </recommendedName>
</protein>
<evidence type="ECO:0000256" key="3">
    <source>
        <dbReference type="ARBA" id="ARBA00022840"/>
    </source>
</evidence>
<dbReference type="InterPro" id="IPR004408">
    <property type="entry name" value="Biotin_CoA_COase_ligase"/>
</dbReference>
<dbReference type="NCBIfam" id="TIGR00121">
    <property type="entry name" value="birA_ligase"/>
    <property type="match status" value="1"/>
</dbReference>
<dbReference type="GO" id="GO:0004077">
    <property type="term" value="F:biotin--[biotin carboxyl-carrier protein] ligase activity"/>
    <property type="evidence" value="ECO:0007669"/>
    <property type="project" value="UniProtKB-EC"/>
</dbReference>
<evidence type="ECO:0000313" key="8">
    <source>
        <dbReference type="Proteomes" id="UP000585272"/>
    </source>
</evidence>
<organism evidence="7 8">
    <name type="scientific">Conexibacter arvalis</name>
    <dbReference type="NCBI Taxonomy" id="912552"/>
    <lineage>
        <taxon>Bacteria</taxon>
        <taxon>Bacillati</taxon>
        <taxon>Actinomycetota</taxon>
        <taxon>Thermoleophilia</taxon>
        <taxon>Solirubrobacterales</taxon>
        <taxon>Conexibacteraceae</taxon>
        <taxon>Conexibacter</taxon>
    </lineage>
</organism>
<evidence type="ECO:0000256" key="2">
    <source>
        <dbReference type="ARBA" id="ARBA00022741"/>
    </source>
</evidence>
<comment type="caution">
    <text evidence="7">The sequence shown here is derived from an EMBL/GenBank/DDBJ whole genome shotgun (WGS) entry which is preliminary data.</text>
</comment>
<sequence length="236" mass="24501">MSGALGSPRLHRRTLGSTNARAQELAAAGAPHGTIVTAAEQTAGRGRQGRAWSTPAGTALAVSVVLRDPPPLVTLAAALAVADVAVALDADGRAPAIKWPNDVLLDGRKVSGILAEGRLQERWAVLGIGINVAVPAETFPPELRERATTLGREPGDVEEALALLLAALERWLEAPAPQLLEAYRARDALAGRTIAWEGGSGVADGIADDGRLRVRTDDGGERLLDAGEVHLGALPR</sequence>
<dbReference type="EMBL" id="JACHNU010000001">
    <property type="protein sequence ID" value="MBB4661120.1"/>
    <property type="molecule type" value="Genomic_DNA"/>
</dbReference>
<dbReference type="RefSeq" id="WP_183339014.1">
    <property type="nucleotide sequence ID" value="NZ_JACHNU010000001.1"/>
</dbReference>
<evidence type="ECO:0000256" key="5">
    <source>
        <dbReference type="ARBA" id="ARBA00024227"/>
    </source>
</evidence>
<dbReference type="PANTHER" id="PTHR12835">
    <property type="entry name" value="BIOTIN PROTEIN LIGASE"/>
    <property type="match status" value="1"/>
</dbReference>
<keyword evidence="3" id="KW-0067">ATP-binding</keyword>
<evidence type="ECO:0000256" key="1">
    <source>
        <dbReference type="ARBA" id="ARBA00022598"/>
    </source>
</evidence>
<dbReference type="InterPro" id="IPR008988">
    <property type="entry name" value="Transcriptional_repressor_C"/>
</dbReference>
<dbReference type="Gene3D" id="3.30.930.10">
    <property type="entry name" value="Bira Bifunctional Protein, Domain 2"/>
    <property type="match status" value="1"/>
</dbReference>
<keyword evidence="2" id="KW-0547">Nucleotide-binding</keyword>
<evidence type="ECO:0000259" key="6">
    <source>
        <dbReference type="PROSITE" id="PS51733"/>
    </source>
</evidence>
<dbReference type="GO" id="GO:0005524">
    <property type="term" value="F:ATP binding"/>
    <property type="evidence" value="ECO:0007669"/>
    <property type="project" value="UniProtKB-KW"/>
</dbReference>
<dbReference type="PROSITE" id="PS51733">
    <property type="entry name" value="BPL_LPL_CATALYTIC"/>
    <property type="match status" value="1"/>
</dbReference>
<accession>A0A840IB11</accession>
<keyword evidence="1 7" id="KW-0436">Ligase</keyword>
<dbReference type="CDD" id="cd16442">
    <property type="entry name" value="BPL"/>
    <property type="match status" value="1"/>
</dbReference>
<dbReference type="Gene3D" id="2.30.30.100">
    <property type="match status" value="1"/>
</dbReference>
<dbReference type="EC" id="6.3.4.15" evidence="5"/>
<dbReference type="AlphaFoldDB" id="A0A840IB11"/>
<dbReference type="InterPro" id="IPR045864">
    <property type="entry name" value="aa-tRNA-synth_II/BPL/LPL"/>
</dbReference>
<dbReference type="InterPro" id="IPR004143">
    <property type="entry name" value="BPL_LPL_catalytic"/>
</dbReference>
<evidence type="ECO:0000256" key="4">
    <source>
        <dbReference type="ARBA" id="ARBA00023267"/>
    </source>
</evidence>
<dbReference type="Pfam" id="PF02237">
    <property type="entry name" value="BPL_C"/>
    <property type="match status" value="1"/>
</dbReference>
<keyword evidence="8" id="KW-1185">Reference proteome</keyword>
<dbReference type="GO" id="GO:0005737">
    <property type="term" value="C:cytoplasm"/>
    <property type="evidence" value="ECO:0007669"/>
    <property type="project" value="TreeGrafter"/>
</dbReference>